<evidence type="ECO:0000313" key="2">
    <source>
        <dbReference type="Proteomes" id="UP000694567"/>
    </source>
</evidence>
<keyword evidence="2" id="KW-1185">Reference proteome</keyword>
<accession>A0A8C0F6K1</accession>
<proteinExistence type="predicted"/>
<reference evidence="1" key="2">
    <citation type="submission" date="2025-09" db="UniProtKB">
        <authorList>
            <consortium name="Ensembl"/>
        </authorList>
    </citation>
    <scope>IDENTIFICATION</scope>
</reference>
<dbReference type="Ensembl" id="ENSBOBT00000014819.1">
    <property type="protein sequence ID" value="ENSBOBP00000014481.1"/>
    <property type="gene ID" value="ENSBOBG00000009102.1"/>
</dbReference>
<reference evidence="1" key="1">
    <citation type="submission" date="2025-08" db="UniProtKB">
        <authorList>
            <consortium name="Ensembl"/>
        </authorList>
    </citation>
    <scope>IDENTIFICATION</scope>
</reference>
<dbReference type="Proteomes" id="UP000694567">
    <property type="component" value="Unplaced"/>
</dbReference>
<evidence type="ECO:0000313" key="1">
    <source>
        <dbReference type="Ensembl" id="ENSBOBP00000014481.1"/>
    </source>
</evidence>
<protein>
    <submittedName>
        <fullName evidence="1">Uncharacterized protein</fullName>
    </submittedName>
</protein>
<name>A0A8C0F6K1_BUBBB</name>
<sequence length="166" mass="18407">MIAKGEKTSINLLAWTLQEALDLLRPVQEKFCKQLPPCPLPVAPRNGGLVCVTIDNAQYCKPMCNEGYDFPFLRRSRLYEVCGNATGFSWTTQFVGEKTLAVCNPSEMAISGAKSAYFPTNSTCMRTLAGTETQAEQLNIFLRELHEQGIDSSNHDKEADCIICGY</sequence>
<dbReference type="AlphaFoldDB" id="A0A8C0F6K1"/>
<organism evidence="1 2">
    <name type="scientific">Bubo bubo</name>
    <name type="common">Eurasian eagle-owl</name>
    <name type="synonym">Strix bubo</name>
    <dbReference type="NCBI Taxonomy" id="30461"/>
    <lineage>
        <taxon>Eukaryota</taxon>
        <taxon>Metazoa</taxon>
        <taxon>Chordata</taxon>
        <taxon>Craniata</taxon>
        <taxon>Vertebrata</taxon>
        <taxon>Euteleostomi</taxon>
        <taxon>Archelosauria</taxon>
        <taxon>Archosauria</taxon>
        <taxon>Dinosauria</taxon>
        <taxon>Saurischia</taxon>
        <taxon>Theropoda</taxon>
        <taxon>Coelurosauria</taxon>
        <taxon>Aves</taxon>
        <taxon>Neognathae</taxon>
        <taxon>Neoaves</taxon>
        <taxon>Telluraves</taxon>
        <taxon>Strigiformes</taxon>
        <taxon>Strigidae</taxon>
        <taxon>Bubo</taxon>
    </lineage>
</organism>